<dbReference type="SUPFAM" id="SSF69572">
    <property type="entry name" value="Activating enzymes of the ubiquitin-like proteins"/>
    <property type="match status" value="1"/>
</dbReference>
<dbReference type="PANTHER" id="PTHR10953:SF102">
    <property type="entry name" value="ADENYLYLTRANSFERASE AND SULFURTRANSFERASE MOCS3"/>
    <property type="match status" value="1"/>
</dbReference>
<dbReference type="PANTHER" id="PTHR10953">
    <property type="entry name" value="UBIQUITIN-ACTIVATING ENZYME E1"/>
    <property type="match status" value="1"/>
</dbReference>
<dbReference type="RefSeq" id="WP_091089790.1">
    <property type="nucleotide sequence ID" value="NZ_FOHX01000014.1"/>
</dbReference>
<dbReference type="InterPro" id="IPR000594">
    <property type="entry name" value="ThiF_NAD_FAD-bd"/>
</dbReference>
<dbReference type="Proteomes" id="UP000199361">
    <property type="component" value="Unassembled WGS sequence"/>
</dbReference>
<dbReference type="EMBL" id="FOHX01000014">
    <property type="protein sequence ID" value="SEU37127.1"/>
    <property type="molecule type" value="Genomic_DNA"/>
</dbReference>
<accession>A0A1I0LAW4</accession>
<feature type="domain" description="THIF-type NAD/FAD binding fold" evidence="1">
    <location>
        <begin position="104"/>
        <end position="323"/>
    </location>
</feature>
<organism evidence="2 3">
    <name type="scientific">Nonomuraea wenchangensis</name>
    <dbReference type="NCBI Taxonomy" id="568860"/>
    <lineage>
        <taxon>Bacteria</taxon>
        <taxon>Bacillati</taxon>
        <taxon>Actinomycetota</taxon>
        <taxon>Actinomycetes</taxon>
        <taxon>Streptosporangiales</taxon>
        <taxon>Streptosporangiaceae</taxon>
        <taxon>Nonomuraea</taxon>
    </lineage>
</organism>
<dbReference type="CDD" id="cd01483">
    <property type="entry name" value="E1_enzyme_family"/>
    <property type="match status" value="1"/>
</dbReference>
<dbReference type="InterPro" id="IPR035985">
    <property type="entry name" value="Ubiquitin-activating_enz"/>
</dbReference>
<name>A0A1I0LAW4_9ACTN</name>
<dbReference type="OrthoDB" id="9204719at2"/>
<keyword evidence="3" id="KW-1185">Reference proteome</keyword>
<dbReference type="AlphaFoldDB" id="A0A1I0LAW4"/>
<dbReference type="Pfam" id="PF00899">
    <property type="entry name" value="ThiF"/>
    <property type="match status" value="1"/>
</dbReference>
<reference evidence="2 3" key="1">
    <citation type="submission" date="2016-10" db="EMBL/GenBank/DDBJ databases">
        <authorList>
            <person name="de Groot N.N."/>
        </authorList>
    </citation>
    <scope>NUCLEOTIDE SEQUENCE [LARGE SCALE GENOMIC DNA]</scope>
    <source>
        <strain evidence="2 3">CGMCC 4.5598</strain>
    </source>
</reference>
<evidence type="ECO:0000313" key="3">
    <source>
        <dbReference type="Proteomes" id="UP000199361"/>
    </source>
</evidence>
<dbReference type="GO" id="GO:0016779">
    <property type="term" value="F:nucleotidyltransferase activity"/>
    <property type="evidence" value="ECO:0007669"/>
    <property type="project" value="TreeGrafter"/>
</dbReference>
<dbReference type="STRING" id="568860.SAMN05421811_114100"/>
<dbReference type="GO" id="GO:0004792">
    <property type="term" value="F:thiosulfate-cyanide sulfurtransferase activity"/>
    <property type="evidence" value="ECO:0007669"/>
    <property type="project" value="TreeGrafter"/>
</dbReference>
<protein>
    <submittedName>
        <fullName evidence="2">ThiF family protein</fullName>
    </submittedName>
</protein>
<dbReference type="GO" id="GO:0008641">
    <property type="term" value="F:ubiquitin-like modifier activating enzyme activity"/>
    <property type="evidence" value="ECO:0007669"/>
    <property type="project" value="InterPro"/>
</dbReference>
<dbReference type="Gene3D" id="3.40.50.720">
    <property type="entry name" value="NAD(P)-binding Rossmann-like Domain"/>
    <property type="match status" value="1"/>
</dbReference>
<gene>
    <name evidence="2" type="ORF">SAMN05421811_114100</name>
</gene>
<evidence type="ECO:0000259" key="1">
    <source>
        <dbReference type="Pfam" id="PF00899"/>
    </source>
</evidence>
<dbReference type="GO" id="GO:0005737">
    <property type="term" value="C:cytoplasm"/>
    <property type="evidence" value="ECO:0007669"/>
    <property type="project" value="TreeGrafter"/>
</dbReference>
<dbReference type="GO" id="GO:0032446">
    <property type="term" value="P:protein modification by small protein conjugation"/>
    <property type="evidence" value="ECO:0007669"/>
    <property type="project" value="TreeGrafter"/>
</dbReference>
<sequence>MSAPRHVVVHASALSAGADRLALRRLDDGDLGVIDGTEGTDVVVVRGAAPSAPVEDAVLVCQVEADSVRCYRVTGGEPGEEVESTVIPASMDLFDRVRGIFETDVLRDRAVAVLGLGSGGSFIVRELAKAGVGRFLLLDHDRLEPGNVSRHELGLNDVGRFKALAMRDLVHRHNPAAEVVTSTLHVNGDTKHEVLEHIRKLGADVVICATDTRESRLLINRLCLQNELPMILGGVFQRAYGGIVQRVIPGLTACYQCFVDSLPGQAGDTEISSEADAARFSYTDRAVLPQPGLSTDVIPIALLMAKLALLELLGDASPAFRGLNQDLVAPMFQWINRREAAHAHLPPMGAGVDELSVLRWYGVLLPRLDRCPACGTKEVVTKDEVYGVT</sequence>
<evidence type="ECO:0000313" key="2">
    <source>
        <dbReference type="EMBL" id="SEU37127.1"/>
    </source>
</evidence>
<proteinExistence type="predicted"/>
<dbReference type="InterPro" id="IPR045886">
    <property type="entry name" value="ThiF/MoeB/HesA"/>
</dbReference>